<reference evidence="2 3" key="1">
    <citation type="submission" date="2019-07" db="EMBL/GenBank/DDBJ databases">
        <title>Venturia inaequalis Genome Resource.</title>
        <authorList>
            <person name="Lichtner F.J."/>
        </authorList>
    </citation>
    <scope>NUCLEOTIDE SEQUENCE [LARGE SCALE GENOMIC DNA]</scope>
    <source>
        <strain evidence="2 3">DMI_063113</strain>
    </source>
</reference>
<dbReference type="Proteomes" id="UP000490939">
    <property type="component" value="Unassembled WGS sequence"/>
</dbReference>
<proteinExistence type="predicted"/>
<evidence type="ECO:0000313" key="2">
    <source>
        <dbReference type="EMBL" id="KAE9971414.1"/>
    </source>
</evidence>
<feature type="region of interest" description="Disordered" evidence="1">
    <location>
        <begin position="356"/>
        <end position="389"/>
    </location>
</feature>
<sequence length="593" mass="67237">MTSRTLDSLSLQIILDSLSLQIILDSLSLQTILDSLSLQTILEQLVCPNIPHLPAAFHLELRTLCRYLILRRHILDMDTACTEWMTEHGPHIQMVILPTIVYCALQSLGQRYLCEYHHLIHEHCHSLPTQLQYLLLRPYLPLPLVIHYLVNQYWPFGSSIDYSGGEGQFQSDLYEQFERLNFFLDIFILAGTVIHLLDFATAWSKIFFRIAFEKLPFGLHVKRLPSDLNLAELLFHLAVCTIYFSGIRRHSWQAIWDIMLWAPVLIIYLIHRHEITNSVPLIIYNHAHLSHQARLSTPSSPQGPEELRKKDVQKPIDLPPAFGSLAPHEDSPALLEHPRLHTLRPNIARALDLIPPTQNISPSETSTPLHDQSENSVAPSLAPSNIDAAPVPSQDYHFLATILDTSSDSTPRDEQMSDLELLSYLYETHAAASKSTELHKGLQLLLDNSHYFPGSGPHGRVLASTFASLSRHESVAGEPEVLRTDSVQSRQFSEEAFGFLLSLVRAASLCTVRRACAIRTLEDGAVESTNEYNREIDLISELRSELAEMKGLKEKAQDLVSLQEKAIRDKDVEIAKWKSRFHKVYKALESVYS</sequence>
<name>A0A8H3UJH6_VENIN</name>
<organism evidence="2 3">
    <name type="scientific">Venturia inaequalis</name>
    <name type="common">Apple scab fungus</name>
    <dbReference type="NCBI Taxonomy" id="5025"/>
    <lineage>
        <taxon>Eukaryota</taxon>
        <taxon>Fungi</taxon>
        <taxon>Dikarya</taxon>
        <taxon>Ascomycota</taxon>
        <taxon>Pezizomycotina</taxon>
        <taxon>Dothideomycetes</taxon>
        <taxon>Pleosporomycetidae</taxon>
        <taxon>Venturiales</taxon>
        <taxon>Venturiaceae</taxon>
        <taxon>Venturia</taxon>
    </lineage>
</organism>
<comment type="caution">
    <text evidence="2">The sequence shown here is derived from an EMBL/GenBank/DDBJ whole genome shotgun (WGS) entry which is preliminary data.</text>
</comment>
<evidence type="ECO:0000256" key="1">
    <source>
        <dbReference type="SAM" id="MobiDB-lite"/>
    </source>
</evidence>
<evidence type="ECO:0000313" key="3">
    <source>
        <dbReference type="Proteomes" id="UP000490939"/>
    </source>
</evidence>
<protein>
    <submittedName>
        <fullName evidence="2">Uncharacterized protein</fullName>
    </submittedName>
</protein>
<dbReference type="AlphaFoldDB" id="A0A8H3UJH6"/>
<gene>
    <name evidence="2" type="ORF">EG327_009874</name>
</gene>
<keyword evidence="3" id="KW-1185">Reference proteome</keyword>
<feature type="compositionally biased region" description="Polar residues" evidence="1">
    <location>
        <begin position="356"/>
        <end position="378"/>
    </location>
</feature>
<accession>A0A8H3UJH6</accession>
<dbReference type="EMBL" id="WNWR01000678">
    <property type="protein sequence ID" value="KAE9971414.1"/>
    <property type="molecule type" value="Genomic_DNA"/>
</dbReference>